<name>A0AA39K183_ARMTA</name>
<dbReference type="Proteomes" id="UP001175211">
    <property type="component" value="Unassembled WGS sequence"/>
</dbReference>
<evidence type="ECO:0000313" key="4">
    <source>
        <dbReference type="Proteomes" id="UP001175211"/>
    </source>
</evidence>
<protein>
    <submittedName>
        <fullName evidence="3">Uncharacterized protein</fullName>
    </submittedName>
</protein>
<keyword evidence="2" id="KW-0812">Transmembrane</keyword>
<comment type="caution">
    <text evidence="3">The sequence shown here is derived from an EMBL/GenBank/DDBJ whole genome shotgun (WGS) entry which is preliminary data.</text>
</comment>
<dbReference type="RefSeq" id="XP_060327621.1">
    <property type="nucleotide sequence ID" value="XM_060473801.1"/>
</dbReference>
<dbReference type="GeneID" id="85357349"/>
<evidence type="ECO:0000313" key="3">
    <source>
        <dbReference type="EMBL" id="KAK0451284.1"/>
    </source>
</evidence>
<accession>A0AA39K183</accession>
<reference evidence="3" key="1">
    <citation type="submission" date="2023-06" db="EMBL/GenBank/DDBJ databases">
        <authorList>
            <consortium name="Lawrence Berkeley National Laboratory"/>
            <person name="Ahrendt S."/>
            <person name="Sahu N."/>
            <person name="Indic B."/>
            <person name="Wong-Bajracharya J."/>
            <person name="Merenyi Z."/>
            <person name="Ke H.-M."/>
            <person name="Monk M."/>
            <person name="Kocsube S."/>
            <person name="Drula E."/>
            <person name="Lipzen A."/>
            <person name="Balint B."/>
            <person name="Henrissat B."/>
            <person name="Andreopoulos B."/>
            <person name="Martin F.M."/>
            <person name="Harder C.B."/>
            <person name="Rigling D."/>
            <person name="Ford K.L."/>
            <person name="Foster G.D."/>
            <person name="Pangilinan J."/>
            <person name="Papanicolaou A."/>
            <person name="Barry K."/>
            <person name="LaButti K."/>
            <person name="Viragh M."/>
            <person name="Koriabine M."/>
            <person name="Yan M."/>
            <person name="Riley R."/>
            <person name="Champramary S."/>
            <person name="Plett K.L."/>
            <person name="Tsai I.J."/>
            <person name="Slot J."/>
            <person name="Sipos G."/>
            <person name="Plett J."/>
            <person name="Nagy L.G."/>
            <person name="Grigoriev I.V."/>
        </authorList>
    </citation>
    <scope>NUCLEOTIDE SEQUENCE</scope>
    <source>
        <strain evidence="3">CCBAS 213</strain>
    </source>
</reference>
<evidence type="ECO:0000256" key="1">
    <source>
        <dbReference type="SAM" id="MobiDB-lite"/>
    </source>
</evidence>
<feature type="region of interest" description="Disordered" evidence="1">
    <location>
        <begin position="220"/>
        <end position="239"/>
    </location>
</feature>
<dbReference type="EMBL" id="JAUEPS010000033">
    <property type="protein sequence ID" value="KAK0451284.1"/>
    <property type="molecule type" value="Genomic_DNA"/>
</dbReference>
<dbReference type="AlphaFoldDB" id="A0AA39K183"/>
<keyword evidence="2" id="KW-1133">Transmembrane helix</keyword>
<proteinExistence type="predicted"/>
<evidence type="ECO:0000256" key="2">
    <source>
        <dbReference type="SAM" id="Phobius"/>
    </source>
</evidence>
<sequence length="570" mass="63478">MSGSNKLPSIPLVISVLLNSGRTFSETLKYLVKHLDDAGSSTALSIITPICLLAAKFDNTAYLIIDKFDFVLFYADWIIRYGMGAREYKMFEDDLLQIGNTCRLAREELVPAIKGNLDRIELPLVSTLRGPCGLETFLRFIKHIPGFWSVRIDLVDDIPDIISSLYNSCRAMMTCLDCVEQYSRLVQMRFQDKEWVSQHQGRPDLIWCLSATLSSVTDSLSAERGQRPSQEQTKYDYGQYPSSADGITPRLSALDEKFVHTLLHTDIPLDYVPSIALIQKIEAIEVYLNKTADNYLFIGVQKDLEQILHLVEPIMTAVRELRPVCQEVLDYDKDDLLALHQKHISFGRMIYHHTKAISVQLQNSPCGVSNLFARLGKPFCGIVASMVAVGTIAISLMSAIIPELSDLFKVAVVSATVISALSYLGNAALLLNKVIPVRNSLYQEVITHIGLWLELRRVIIKDCPANKNHTLDAAEKHYFLRSFQRAVIPPNSVGNLIMKERNLAARPRWGLKAAEDEPLESGVLIVDRVSAADPVHSSSNNVGHQDSMPGAHTARSRNTEAAGPSSCLID</sequence>
<organism evidence="3 4">
    <name type="scientific">Armillaria tabescens</name>
    <name type="common">Ringless honey mushroom</name>
    <name type="synonym">Agaricus tabescens</name>
    <dbReference type="NCBI Taxonomy" id="1929756"/>
    <lineage>
        <taxon>Eukaryota</taxon>
        <taxon>Fungi</taxon>
        <taxon>Dikarya</taxon>
        <taxon>Basidiomycota</taxon>
        <taxon>Agaricomycotina</taxon>
        <taxon>Agaricomycetes</taxon>
        <taxon>Agaricomycetidae</taxon>
        <taxon>Agaricales</taxon>
        <taxon>Marasmiineae</taxon>
        <taxon>Physalacriaceae</taxon>
        <taxon>Desarmillaria</taxon>
    </lineage>
</organism>
<keyword evidence="2" id="KW-0472">Membrane</keyword>
<feature type="region of interest" description="Disordered" evidence="1">
    <location>
        <begin position="535"/>
        <end position="570"/>
    </location>
</feature>
<gene>
    <name evidence="3" type="ORF">EV420DRAFT_1560056</name>
</gene>
<feature type="transmembrane region" description="Helical" evidence="2">
    <location>
        <begin position="379"/>
        <end position="401"/>
    </location>
</feature>
<keyword evidence="4" id="KW-1185">Reference proteome</keyword>
<feature type="transmembrane region" description="Helical" evidence="2">
    <location>
        <begin position="407"/>
        <end position="431"/>
    </location>
</feature>